<dbReference type="OrthoDB" id="421753at2759"/>
<keyword evidence="2" id="KW-0812">Transmembrane</keyword>
<feature type="transmembrane region" description="Helical" evidence="2">
    <location>
        <begin position="376"/>
        <end position="396"/>
    </location>
</feature>
<feature type="transmembrane region" description="Helical" evidence="2">
    <location>
        <begin position="417"/>
        <end position="438"/>
    </location>
</feature>
<feature type="region of interest" description="Disordered" evidence="1">
    <location>
        <begin position="602"/>
        <end position="623"/>
    </location>
</feature>
<protein>
    <submittedName>
        <fullName evidence="3">Uncharacterized protein</fullName>
    </submittedName>
</protein>
<feature type="transmembrane region" description="Helical" evidence="2">
    <location>
        <begin position="348"/>
        <end position="370"/>
    </location>
</feature>
<feature type="compositionally biased region" description="Polar residues" evidence="1">
    <location>
        <begin position="613"/>
        <end position="623"/>
    </location>
</feature>
<dbReference type="Proteomes" id="UP001165122">
    <property type="component" value="Unassembled WGS sequence"/>
</dbReference>
<feature type="transmembrane region" description="Helical" evidence="2">
    <location>
        <begin position="111"/>
        <end position="130"/>
    </location>
</feature>
<feature type="transmembrane region" description="Helical" evidence="2">
    <location>
        <begin position="137"/>
        <end position="155"/>
    </location>
</feature>
<proteinExistence type="predicted"/>
<evidence type="ECO:0000256" key="2">
    <source>
        <dbReference type="SAM" id="Phobius"/>
    </source>
</evidence>
<organism evidence="3 4">
    <name type="scientific">Triparma laevis f. longispina</name>
    <dbReference type="NCBI Taxonomy" id="1714387"/>
    <lineage>
        <taxon>Eukaryota</taxon>
        <taxon>Sar</taxon>
        <taxon>Stramenopiles</taxon>
        <taxon>Ochrophyta</taxon>
        <taxon>Bolidophyceae</taxon>
        <taxon>Parmales</taxon>
        <taxon>Triparmaceae</taxon>
        <taxon>Triparma</taxon>
    </lineage>
</organism>
<name>A0A9W6ZEA1_9STRA</name>
<feature type="transmembrane region" description="Helical" evidence="2">
    <location>
        <begin position="26"/>
        <end position="47"/>
    </location>
</feature>
<comment type="caution">
    <text evidence="3">The sequence shown here is derived from an EMBL/GenBank/DDBJ whole genome shotgun (WGS) entry which is preliminary data.</text>
</comment>
<evidence type="ECO:0000313" key="4">
    <source>
        <dbReference type="Proteomes" id="UP001165122"/>
    </source>
</evidence>
<keyword evidence="2" id="KW-1133">Transmembrane helix</keyword>
<gene>
    <name evidence="3" type="ORF">TrLO_g8691</name>
</gene>
<reference evidence="4" key="1">
    <citation type="journal article" date="2023" name="Commun. Biol.">
        <title>Genome analysis of Parmales, the sister group of diatoms, reveals the evolutionary specialization of diatoms from phago-mixotrophs to photoautotrophs.</title>
        <authorList>
            <person name="Ban H."/>
            <person name="Sato S."/>
            <person name="Yoshikawa S."/>
            <person name="Yamada K."/>
            <person name="Nakamura Y."/>
            <person name="Ichinomiya M."/>
            <person name="Sato N."/>
            <person name="Blanc-Mathieu R."/>
            <person name="Endo H."/>
            <person name="Kuwata A."/>
            <person name="Ogata H."/>
        </authorList>
    </citation>
    <scope>NUCLEOTIDE SEQUENCE [LARGE SCALE GENOMIC DNA]</scope>
    <source>
        <strain evidence="4">NIES 3700</strain>
    </source>
</reference>
<sequence>MATRSEISKLRERPGVSEKGTMNLIVWRRSTIALSILFVFAIIGFQAQESRDARLMYFDVLETSLENVTYTAFEEDSLSFRKYSERVATTAGAAAMTEVALMRWYCSVANWGLSCLSMVMLLFALCYWNYYHRSRKFLMVAWLFSFAVPFAISTVPTRCFVNWDQFNYQSHIFMKGVAAHYQLDQRETELVAGCTIITDPSNPQTLEEARDSVSYVCSTVDDWDDGFINWISGDAIARAKENCIKAQQALEDGNVDLALEYAGETCDEVIDTIDEAGVEDGNALKRMQVVILHQDLTTKARVAAELLISLANALWALKGMVPAAVAIAPALLRGALTIKTLVPQSSIPGMFVILLPWLYCPLVWCIYNIAFQLTGTLIFFFGLLLLAFAPMSYVALGQLYGITKPMDDVSNKRMMNAMAYLNMFILTLAGCLCGYFAIGQDGDHRALAKKGIDEYLRAPGAITNLVVTTVGKYLVTTLAGVDFMAHEIAEQREFERFLETGENLGYSKTHGLQSEGRFRLLNMLKQKNTRLDDLCRANRRQLGVGCGCGDAWDSKGGGGGDAMSVVKTGTVKSAVRRNSSMSSSKGMSMKGSKYFGAGRGSSGVQLGSKGQREFNSTKWDGVV</sequence>
<dbReference type="AlphaFoldDB" id="A0A9W6ZEA1"/>
<keyword evidence="4" id="KW-1185">Reference proteome</keyword>
<evidence type="ECO:0000256" key="1">
    <source>
        <dbReference type="SAM" id="MobiDB-lite"/>
    </source>
</evidence>
<dbReference type="EMBL" id="BRXW01000420">
    <property type="protein sequence ID" value="GMH52754.1"/>
    <property type="molecule type" value="Genomic_DNA"/>
</dbReference>
<keyword evidence="2" id="KW-0472">Membrane</keyword>
<accession>A0A9W6ZEA1</accession>
<evidence type="ECO:0000313" key="3">
    <source>
        <dbReference type="EMBL" id="GMH52754.1"/>
    </source>
</evidence>
<feature type="transmembrane region" description="Helical" evidence="2">
    <location>
        <begin position="315"/>
        <end position="336"/>
    </location>
</feature>